<evidence type="ECO:0000259" key="1">
    <source>
        <dbReference type="Pfam" id="PF06985"/>
    </source>
</evidence>
<name>A0A6A5ZQV9_9PLEO</name>
<dbReference type="Pfam" id="PF06985">
    <property type="entry name" value="HET"/>
    <property type="match status" value="1"/>
</dbReference>
<keyword evidence="3" id="KW-1185">Reference proteome</keyword>
<evidence type="ECO:0000313" key="3">
    <source>
        <dbReference type="Proteomes" id="UP000799770"/>
    </source>
</evidence>
<protein>
    <submittedName>
        <fullName evidence="2">Heterokaryon incompatibility protein-domain-containing protein</fullName>
    </submittedName>
</protein>
<dbReference type="OrthoDB" id="2958217at2759"/>
<proteinExistence type="predicted"/>
<accession>A0A6A5ZQV9</accession>
<feature type="domain" description="Heterokaryon incompatibility" evidence="1">
    <location>
        <begin position="12"/>
        <end position="158"/>
    </location>
</feature>
<organism evidence="2 3">
    <name type="scientific">Lophiotrema nucula</name>
    <dbReference type="NCBI Taxonomy" id="690887"/>
    <lineage>
        <taxon>Eukaryota</taxon>
        <taxon>Fungi</taxon>
        <taxon>Dikarya</taxon>
        <taxon>Ascomycota</taxon>
        <taxon>Pezizomycotina</taxon>
        <taxon>Dothideomycetes</taxon>
        <taxon>Pleosporomycetidae</taxon>
        <taxon>Pleosporales</taxon>
        <taxon>Lophiotremataceae</taxon>
        <taxon>Lophiotrema</taxon>
    </lineage>
</organism>
<dbReference type="AlphaFoldDB" id="A0A6A5ZQV9"/>
<dbReference type="Proteomes" id="UP000799770">
    <property type="component" value="Unassembled WGS sequence"/>
</dbReference>
<reference evidence="2" key="1">
    <citation type="journal article" date="2020" name="Stud. Mycol.">
        <title>101 Dothideomycetes genomes: a test case for predicting lifestyles and emergence of pathogens.</title>
        <authorList>
            <person name="Haridas S."/>
            <person name="Albert R."/>
            <person name="Binder M."/>
            <person name="Bloem J."/>
            <person name="Labutti K."/>
            <person name="Salamov A."/>
            <person name="Andreopoulos B."/>
            <person name="Baker S."/>
            <person name="Barry K."/>
            <person name="Bills G."/>
            <person name="Bluhm B."/>
            <person name="Cannon C."/>
            <person name="Castanera R."/>
            <person name="Culley D."/>
            <person name="Daum C."/>
            <person name="Ezra D."/>
            <person name="Gonzalez J."/>
            <person name="Henrissat B."/>
            <person name="Kuo A."/>
            <person name="Liang C."/>
            <person name="Lipzen A."/>
            <person name="Lutzoni F."/>
            <person name="Magnuson J."/>
            <person name="Mondo S."/>
            <person name="Nolan M."/>
            <person name="Ohm R."/>
            <person name="Pangilinan J."/>
            <person name="Park H.-J."/>
            <person name="Ramirez L."/>
            <person name="Alfaro M."/>
            <person name="Sun H."/>
            <person name="Tritt A."/>
            <person name="Yoshinaga Y."/>
            <person name="Zwiers L.-H."/>
            <person name="Turgeon B."/>
            <person name="Goodwin S."/>
            <person name="Spatafora J."/>
            <person name="Crous P."/>
            <person name="Grigoriev I."/>
        </authorList>
    </citation>
    <scope>NUCLEOTIDE SEQUENCE</scope>
    <source>
        <strain evidence="2">CBS 627.86</strain>
    </source>
</reference>
<gene>
    <name evidence="2" type="ORF">BDV96DRAFT_641022</name>
</gene>
<evidence type="ECO:0000313" key="2">
    <source>
        <dbReference type="EMBL" id="KAF2121636.1"/>
    </source>
</evidence>
<dbReference type="PANTHER" id="PTHR33112">
    <property type="entry name" value="DOMAIN PROTEIN, PUTATIVE-RELATED"/>
    <property type="match status" value="1"/>
</dbReference>
<dbReference type="EMBL" id="ML977312">
    <property type="protein sequence ID" value="KAF2121636.1"/>
    <property type="molecule type" value="Genomic_DNA"/>
</dbReference>
<sequence>MAIVNAPDSCVYVALSYCWGKSWHFVCTRENHGVLSLSGALASVPLPNTIQDAIAVTNAMQIRYLWVDALCITQDDVDMLQSQIPHMDSIYGSAALTIIAASGDNANSGLPGVQVGSRYVIADILRFKSLNLMLCPPDFDNIGVQQSTWRSRAWTMQEELFSARKLYFTPDRMVWSCERAYWSEHESREPSSRSKCVAIAPRVDSNEPRLPESTSTNDYDFDTYRGLVEAFSVRQMGSPSDSLNAFAGIERYLFASGGHQVVWGHPQMWFTRSLQWEMNYETDEHHEMHRLSSSDGSTHLVQFPSWSWSAWGRKTEPNTVYWIGVPSDEDHIKDHEPLLYFYECSKNGWKRRLDEQSDRQRNTHRDSQRTILPDWDAFPVEWVSSFLPDPIGFRRHEKLPSSISAPWRESPLTIDPSQDPVSGSWDVSCGHLKFWSSVGTIYLHRRPKIVAGRPWDYTILNQHGKTISHTINMQANNHMEWLDKSNCKAYPPLTVPQDEAEGLVFDAVVIGMQKPSRGSGESGLRNPNYIKALLIERIDGIAYRRGLVSIAEDEWIGLERKWMLVTLG</sequence>
<dbReference type="InterPro" id="IPR010730">
    <property type="entry name" value="HET"/>
</dbReference>
<dbReference type="PANTHER" id="PTHR33112:SF12">
    <property type="entry name" value="HETEROKARYON INCOMPATIBILITY DOMAIN-CONTAINING PROTEIN"/>
    <property type="match status" value="1"/>
</dbReference>